<sequence length="393" mass="44045">MPINVKLIFIPFQDQYCFENDGILTREYAMLKLLLDAGCELDLVINKPRTVLDAKAINCDLRNFPEGSIESEVLASLDSAEVINPKRIFSIRQITGKRAWWVDAYLDALVDLSNDLSDCVIYTNTPFAWKLAKELKTRGAKVIFDSMDNMMTYPHFWDSERAAAKEGYRELLAIADYACANSQRTVDCFKEIFGKRVDLLKNGVFAPRKVNAGGIGQIEAITEAKKKYSCCAGFVGKFGLRIDHKLIDGLAKANPNSLFVFIGPELSGQCDAFNKVVAENSNIKKLPAIPSAYLYTVLDLFDVLMIPYSVGKNENSGDPLKLYQYFMTGKPIACTPIREVGEYSDLILISNDVADWTRLLISSHEIKQNYTSVSNSIFWDKRASRLLAAISNM</sequence>
<evidence type="ECO:0000313" key="2">
    <source>
        <dbReference type="Proteomes" id="UP000095454"/>
    </source>
</evidence>
<organism evidence="1 2">
    <name type="scientific">Collinsella aerofaciens</name>
    <dbReference type="NCBI Taxonomy" id="74426"/>
    <lineage>
        <taxon>Bacteria</taxon>
        <taxon>Bacillati</taxon>
        <taxon>Actinomycetota</taxon>
        <taxon>Coriobacteriia</taxon>
        <taxon>Coriobacteriales</taxon>
        <taxon>Coriobacteriaceae</taxon>
        <taxon>Collinsella</taxon>
    </lineage>
</organism>
<accession>A0A174IGN8</accession>
<dbReference type="Gene3D" id="3.40.50.2000">
    <property type="entry name" value="Glycogen Phosphorylase B"/>
    <property type="match status" value="1"/>
</dbReference>
<protein>
    <recommendedName>
        <fullName evidence="3">Glycosyltransferase</fullName>
    </recommendedName>
</protein>
<dbReference type="EMBL" id="CZAQ01000003">
    <property type="protein sequence ID" value="CUO84767.1"/>
    <property type="molecule type" value="Genomic_DNA"/>
</dbReference>
<reference evidence="1 2" key="1">
    <citation type="submission" date="2015-09" db="EMBL/GenBank/DDBJ databases">
        <authorList>
            <consortium name="Pathogen Informatics"/>
        </authorList>
    </citation>
    <scope>NUCLEOTIDE SEQUENCE [LARGE SCALE GENOMIC DNA]</scope>
    <source>
        <strain evidence="1 2">2789STDY5834902</strain>
    </source>
</reference>
<dbReference type="SUPFAM" id="SSF53756">
    <property type="entry name" value="UDP-Glycosyltransferase/glycogen phosphorylase"/>
    <property type="match status" value="1"/>
</dbReference>
<gene>
    <name evidence="1" type="ORF">ERS852514_00269</name>
</gene>
<proteinExistence type="predicted"/>
<name>A0A174IGN8_9ACTN</name>
<dbReference type="AlphaFoldDB" id="A0A174IGN8"/>
<dbReference type="Proteomes" id="UP000095454">
    <property type="component" value="Unassembled WGS sequence"/>
</dbReference>
<evidence type="ECO:0008006" key="3">
    <source>
        <dbReference type="Google" id="ProtNLM"/>
    </source>
</evidence>
<evidence type="ECO:0000313" key="1">
    <source>
        <dbReference type="EMBL" id="CUO84767.1"/>
    </source>
</evidence>